<sequence>MFTPTTLFSLSYLAFVGMCVLMQKASIVIFAAYSALSVYGYVIFVLDKKAAINGGYRTREKWLIVTCLWGAWPGVLFAQVKCRHKTKKQPFKTLMWLAIGANCATFLVMMTPVGDRSIESFLRVFEFAMR</sequence>
<keyword evidence="1" id="KW-0472">Membrane</keyword>
<feature type="transmembrane region" description="Helical" evidence="1">
    <location>
        <begin position="94"/>
        <end position="113"/>
    </location>
</feature>
<feature type="transmembrane region" description="Helical" evidence="1">
    <location>
        <begin position="12"/>
        <end position="42"/>
    </location>
</feature>
<feature type="transmembrane region" description="Helical" evidence="1">
    <location>
        <begin position="62"/>
        <end position="82"/>
    </location>
</feature>
<keyword evidence="1" id="KW-0812">Transmembrane</keyword>
<protein>
    <submittedName>
        <fullName evidence="2">DUF1294 domain-containing protein</fullName>
    </submittedName>
</protein>
<dbReference type="InterPro" id="IPR010718">
    <property type="entry name" value="DUF1294"/>
</dbReference>
<comment type="caution">
    <text evidence="2">The sequence shown here is derived from an EMBL/GenBank/DDBJ whole genome shotgun (WGS) entry which is preliminary data.</text>
</comment>
<keyword evidence="1" id="KW-1133">Transmembrane helix</keyword>
<organism evidence="2 3">
    <name type="scientific">Vibrio vulnificus</name>
    <dbReference type="NCBI Taxonomy" id="672"/>
    <lineage>
        <taxon>Bacteria</taxon>
        <taxon>Pseudomonadati</taxon>
        <taxon>Pseudomonadota</taxon>
        <taxon>Gammaproteobacteria</taxon>
        <taxon>Vibrionales</taxon>
        <taxon>Vibrionaceae</taxon>
        <taxon>Vibrio</taxon>
    </lineage>
</organism>
<evidence type="ECO:0000313" key="3">
    <source>
        <dbReference type="Proteomes" id="UP000237466"/>
    </source>
</evidence>
<dbReference type="EMBL" id="PDGH01000101">
    <property type="protein sequence ID" value="POB46996.1"/>
    <property type="molecule type" value="Genomic_DNA"/>
</dbReference>
<reference evidence="2 3" key="1">
    <citation type="journal article" date="2018" name="Front. Microbiol.">
        <title>Phylogeny of Vibrio vulnificus from the Analysis of the Core-Genome: Implications for Intra-Species Taxonomy.</title>
        <authorList>
            <person name="Roig F.J."/>
            <person name="Gonzalez-Candelas F."/>
            <person name="Sanjuan E."/>
            <person name="Fouz B."/>
            <person name="Feil E.J."/>
            <person name="Llorens C."/>
            <person name="Baker-Austin C."/>
            <person name="Oliver J.D."/>
            <person name="Danin-Poleg Y."/>
            <person name="Gibas C.J."/>
            <person name="Kashi Y."/>
            <person name="Gulig P.A."/>
            <person name="Morrison S.S."/>
            <person name="Amaro C."/>
        </authorList>
    </citation>
    <scope>NUCLEOTIDE SEQUENCE [LARGE SCALE GENOMIC DNA]</scope>
    <source>
        <strain evidence="2 3">CECT4608</strain>
    </source>
</reference>
<dbReference type="AlphaFoldDB" id="A0A2S3R1K8"/>
<name>A0A2S3R1K8_VIBVL</name>
<proteinExistence type="predicted"/>
<gene>
    <name evidence="2" type="ORF">CRN52_13035</name>
</gene>
<accession>A0A2S3R1K8</accession>
<dbReference type="Proteomes" id="UP000237466">
    <property type="component" value="Unassembled WGS sequence"/>
</dbReference>
<dbReference type="Pfam" id="PF06961">
    <property type="entry name" value="DUF1294"/>
    <property type="match status" value="1"/>
</dbReference>
<evidence type="ECO:0000256" key="1">
    <source>
        <dbReference type="SAM" id="Phobius"/>
    </source>
</evidence>
<evidence type="ECO:0000313" key="2">
    <source>
        <dbReference type="EMBL" id="POB46996.1"/>
    </source>
</evidence>